<dbReference type="EMBL" id="JACRTD010000002">
    <property type="protein sequence ID" value="MBC8584528.1"/>
    <property type="molecule type" value="Genomic_DNA"/>
</dbReference>
<reference evidence="2" key="1">
    <citation type="submission" date="2020-08" db="EMBL/GenBank/DDBJ databases">
        <title>Genome public.</title>
        <authorList>
            <person name="Liu C."/>
            <person name="Sun Q."/>
        </authorList>
    </citation>
    <scope>NUCLEOTIDE SEQUENCE</scope>
    <source>
        <strain evidence="2">NSJ-64</strain>
    </source>
</reference>
<organism evidence="2 3">
    <name type="scientific">Youxingia wuxianensis</name>
    <dbReference type="NCBI Taxonomy" id="2763678"/>
    <lineage>
        <taxon>Bacteria</taxon>
        <taxon>Bacillati</taxon>
        <taxon>Bacillota</taxon>
        <taxon>Clostridia</taxon>
        <taxon>Eubacteriales</taxon>
        <taxon>Oscillospiraceae</taxon>
        <taxon>Youxingia</taxon>
    </lineage>
</organism>
<evidence type="ECO:0000313" key="2">
    <source>
        <dbReference type="EMBL" id="MBC8584528.1"/>
    </source>
</evidence>
<sequence>MTKRLDNEIRELEQAVSSSEINTPYVNSLLQEMKEAMKNLEDLLDK</sequence>
<evidence type="ECO:0000313" key="3">
    <source>
        <dbReference type="Proteomes" id="UP000623678"/>
    </source>
</evidence>
<name>A0A926EMA7_9FIRM</name>
<evidence type="ECO:0000256" key="1">
    <source>
        <dbReference type="SAM" id="Coils"/>
    </source>
</evidence>
<dbReference type="RefSeq" id="WP_262394360.1">
    <property type="nucleotide sequence ID" value="NZ_JACRTD010000002.1"/>
</dbReference>
<protein>
    <submittedName>
        <fullName evidence="2">Uncharacterized protein</fullName>
    </submittedName>
</protein>
<keyword evidence="1" id="KW-0175">Coiled coil</keyword>
<dbReference type="Proteomes" id="UP000623678">
    <property type="component" value="Unassembled WGS sequence"/>
</dbReference>
<comment type="caution">
    <text evidence="2">The sequence shown here is derived from an EMBL/GenBank/DDBJ whole genome shotgun (WGS) entry which is preliminary data.</text>
</comment>
<accession>A0A926EMA7</accession>
<keyword evidence="3" id="KW-1185">Reference proteome</keyword>
<dbReference type="AlphaFoldDB" id="A0A926EMA7"/>
<proteinExistence type="predicted"/>
<gene>
    <name evidence="2" type="ORF">H8705_02920</name>
</gene>
<feature type="coiled-coil region" evidence="1">
    <location>
        <begin position="2"/>
        <end position="46"/>
    </location>
</feature>